<organism evidence="1 2">
    <name type="scientific">Paramecium pentaurelia</name>
    <dbReference type="NCBI Taxonomy" id="43138"/>
    <lineage>
        <taxon>Eukaryota</taxon>
        <taxon>Sar</taxon>
        <taxon>Alveolata</taxon>
        <taxon>Ciliophora</taxon>
        <taxon>Intramacronucleata</taxon>
        <taxon>Oligohymenophorea</taxon>
        <taxon>Peniculida</taxon>
        <taxon>Parameciidae</taxon>
        <taxon>Paramecium</taxon>
    </lineage>
</organism>
<accession>A0A8S1UM00</accession>
<proteinExistence type="predicted"/>
<keyword evidence="2" id="KW-1185">Reference proteome</keyword>
<comment type="caution">
    <text evidence="1">The sequence shown here is derived from an EMBL/GenBank/DDBJ whole genome shotgun (WGS) entry which is preliminary data.</text>
</comment>
<dbReference type="EMBL" id="CAJJDO010000039">
    <property type="protein sequence ID" value="CAD8163536.1"/>
    <property type="molecule type" value="Genomic_DNA"/>
</dbReference>
<reference evidence="1" key="1">
    <citation type="submission" date="2021-01" db="EMBL/GenBank/DDBJ databases">
        <authorList>
            <consortium name="Genoscope - CEA"/>
            <person name="William W."/>
        </authorList>
    </citation>
    <scope>NUCLEOTIDE SEQUENCE</scope>
</reference>
<dbReference type="OrthoDB" id="202840at2759"/>
<evidence type="ECO:0000313" key="2">
    <source>
        <dbReference type="Proteomes" id="UP000689195"/>
    </source>
</evidence>
<name>A0A8S1UM00_9CILI</name>
<gene>
    <name evidence="1" type="ORF">PPENT_87.1.T0390270</name>
</gene>
<dbReference type="AlphaFoldDB" id="A0A8S1UM00"/>
<evidence type="ECO:0000313" key="1">
    <source>
        <dbReference type="EMBL" id="CAD8163536.1"/>
    </source>
</evidence>
<protein>
    <submittedName>
        <fullName evidence="1">Uncharacterized protein</fullName>
    </submittedName>
</protein>
<dbReference type="Proteomes" id="UP000689195">
    <property type="component" value="Unassembled WGS sequence"/>
</dbReference>
<sequence>MEKNSYIDVTSMVDCLLVSEIIRKIGRFKLDIILFLTIQDMYNHLKDQAILNYVQLDKQNDFK</sequence>